<feature type="region of interest" description="Disordered" evidence="2">
    <location>
        <begin position="1284"/>
        <end position="1347"/>
    </location>
</feature>
<feature type="compositionally biased region" description="Basic and acidic residues" evidence="2">
    <location>
        <begin position="1361"/>
        <end position="1388"/>
    </location>
</feature>
<feature type="compositionally biased region" description="Polar residues" evidence="2">
    <location>
        <begin position="1404"/>
        <end position="1420"/>
    </location>
</feature>
<feature type="compositionally biased region" description="Polar residues" evidence="2">
    <location>
        <begin position="1017"/>
        <end position="1031"/>
    </location>
</feature>
<evidence type="ECO:0000256" key="2">
    <source>
        <dbReference type="SAM" id="MobiDB-lite"/>
    </source>
</evidence>
<feature type="compositionally biased region" description="Polar residues" evidence="2">
    <location>
        <begin position="1336"/>
        <end position="1346"/>
    </location>
</feature>
<feature type="region of interest" description="Disordered" evidence="2">
    <location>
        <begin position="1"/>
        <end position="68"/>
    </location>
</feature>
<keyword evidence="1" id="KW-0863">Zinc-finger</keyword>
<dbReference type="SUPFAM" id="SSF159042">
    <property type="entry name" value="Plus3-like"/>
    <property type="match status" value="1"/>
</dbReference>
<accession>A0ABP0WN80</accession>
<sequence length="1572" mass="170090">MSEGWNNANCGDSSGTKMASVKQEEADGLGPQDAVMKNANEDETSGVNPQLQNWPFSEDTGQPVTTNSGFTQQLSLAGAAGSDQPYLLVNQSVASQGPAFGHQQRGKSVAVNAGTGGVENWVSERCEEPIEPQGLSESHQQERFNLQGSSKEMGTGTGSSGLEQMSGTGTLATSVGMGGSVGLGLSGSLGQEAGGGRSVSGRSSGLSEVDGVAPGFWRGRGGFHGVRGANQGRGAGTVFLQGMGSGQVFNLWGMNPTRFPRAQAVAMAGAGTFAAAGRGNLAYALNPSKSVQGISQGLGKVKDDWKVDKHQQEDSSRVERSLEGVSAVHTVEQQQCEYSQVPIPMGLPREYGNEIEQGVELDRLIDSGLQQEISVVGPCAANLESHEACCDMIAAGSTQMALDFRGSQDSQAYIGKNDAWCSMPKVPNLRNPVLLGPLAVASSPPVAIDSPRNLGPESLPLEPGTPKSCKNGVVTSGGLKEGLSLPNLGRGKSTLVEAQPDQPLVLDLLAKDCSPLVKGHPLLEGDKVSDLGLSMAVGNHKVDCKALEDGRMLCSNTGKSLEPAHGDFGSTSKQGDWMEMTTQAHSSGKLFMPHIIDTEDKVIAESSKPMVASAEPQDLRKEFLVSRRMQESMDERKKLDQSEVKYWNMLAWDGEIEQVQEKERRALIKTKRERDINDKGEEDSAQTLQKKQKVNNLSNNVQQITVRVPDTAKLGFTPPPVGAGSFLQWAIGIGKGRAGNDLREVSISPPVLEHVTPRTLPSPGPAVGASNLKITKFLKDLPRTKSSDKTKLEIKKGKSPLQEVQGLSGFNVDSVTKEGRGVEIRETYDEALQASATQKLTDLDGSSPADHAAVSALRPSKFGSFFQQGTKFLVPENVVNQQRRVAIVKKEVDDTCFPLWTARQTEAKLLSVSAGANPLISTADCREQLQPQQISSSKAKPFLAGEAPAKGNDGLAGTQQHVPNHALKGAQDSLSARVTTYDSSKNARDMWIHRFSPKAAVRPAICEVPQPAPIRPSSKQALSPNHTSQVHSKGHKFTEQECSLIPQTESHSDDDIQIKAPQNNAGKSSGPHVQSNLSAAGGLPLGTLVSSFRHGSVYACDGSGDFPNDQITRDYAALMSAVKTWRIETAKYREDMIQSSSSNRAGVQRCWFCGLPGHCVADCSETLDCELRELEKRVVNNVETWLSGEVICLRCLGIGHWGVQCHLSVTEAASRAHDKAEFWKLNKTQRIGNSREQVERRMETASESRDMCDYTNRDTAGVVCYNCNQMGHWARYCPRHRSSSGCGGQSSGSGKGHQSSNSSGVKFQASRNKGKMKAYAHTPSSDKPAQDETQTRHVQQPETDTAVTLKLQKYLSWESQLRPDQERRVRSKPEEIISEVKEHEEKNRSQRRNPAVISTEAMHLQSQRRPQLDGVTSSNKVEGPRSGNELPPVPNGMLTTLELIRLSRPDLQNALSLSNRWVDSPDLGARVKGFFLRLRFGRLEAQHGGTGYRMARIKGAVKKSAVGQTMVISVDLGASECNVDGQYVSNQAFKEVELAEWWREAWMKGKTVGLESEIHLMLSERQRWPVSL</sequence>
<gene>
    <name evidence="4" type="ORF">CSSPJE1EN1_LOCUS13801</name>
</gene>
<evidence type="ECO:0000313" key="4">
    <source>
        <dbReference type="EMBL" id="CAK9268323.1"/>
    </source>
</evidence>
<dbReference type="SMART" id="SM00719">
    <property type="entry name" value="Plus3"/>
    <property type="match status" value="1"/>
</dbReference>
<keyword evidence="1" id="KW-0479">Metal-binding</keyword>
<feature type="compositionally biased region" description="Polar residues" evidence="2">
    <location>
        <begin position="45"/>
        <end position="68"/>
    </location>
</feature>
<reference evidence="4 5" key="1">
    <citation type="submission" date="2024-02" db="EMBL/GenBank/DDBJ databases">
        <authorList>
            <consortium name="ELIXIR-Norway"/>
            <consortium name="Elixir Norway"/>
        </authorList>
    </citation>
    <scope>NUCLEOTIDE SEQUENCE [LARGE SCALE GENOMIC DNA]</scope>
</reference>
<dbReference type="Pfam" id="PF00098">
    <property type="entry name" value="zf-CCHC"/>
    <property type="match status" value="1"/>
</dbReference>
<dbReference type="PROSITE" id="PS50158">
    <property type="entry name" value="ZF_CCHC"/>
    <property type="match status" value="2"/>
</dbReference>
<dbReference type="Pfam" id="PF03126">
    <property type="entry name" value="Plus-3"/>
    <property type="match status" value="1"/>
</dbReference>
<keyword evidence="5" id="KW-1185">Reference proteome</keyword>
<dbReference type="Gene3D" id="4.10.60.10">
    <property type="entry name" value="Zinc finger, CCHC-type"/>
    <property type="match status" value="2"/>
</dbReference>
<dbReference type="SMART" id="SM00343">
    <property type="entry name" value="ZnF_C2HC"/>
    <property type="match status" value="3"/>
</dbReference>
<feature type="domain" description="CCHC-type" evidence="3">
    <location>
        <begin position="1264"/>
        <end position="1279"/>
    </location>
</feature>
<feature type="region of interest" description="Disordered" evidence="2">
    <location>
        <begin position="1014"/>
        <end position="1037"/>
    </location>
</feature>
<feature type="region of interest" description="Disordered" evidence="2">
    <location>
        <begin position="149"/>
        <end position="173"/>
    </location>
</feature>
<dbReference type="InterPro" id="IPR036128">
    <property type="entry name" value="Plus3-like_sf"/>
</dbReference>
<keyword evidence="1" id="KW-0862">Zinc</keyword>
<dbReference type="Gene3D" id="3.90.70.200">
    <property type="entry name" value="Plus-3 domain"/>
    <property type="match status" value="1"/>
</dbReference>
<dbReference type="Proteomes" id="UP001497444">
    <property type="component" value="Chromosome 2"/>
</dbReference>
<feature type="region of interest" description="Disordered" evidence="2">
    <location>
        <begin position="1361"/>
        <end position="1434"/>
    </location>
</feature>
<feature type="compositionally biased region" description="Polar residues" evidence="2">
    <location>
        <begin position="160"/>
        <end position="173"/>
    </location>
</feature>
<evidence type="ECO:0000259" key="3">
    <source>
        <dbReference type="PROSITE" id="PS50158"/>
    </source>
</evidence>
<protein>
    <recommendedName>
        <fullName evidence="3">CCHC-type domain-containing protein</fullName>
    </recommendedName>
</protein>
<dbReference type="InterPro" id="IPR036875">
    <property type="entry name" value="Znf_CCHC_sf"/>
</dbReference>
<dbReference type="SUPFAM" id="SSF57756">
    <property type="entry name" value="Retrovirus zinc finger-like domains"/>
    <property type="match status" value="1"/>
</dbReference>
<name>A0ABP0WN80_9BRYO</name>
<dbReference type="InterPro" id="IPR004343">
    <property type="entry name" value="Plus-3_dom"/>
</dbReference>
<dbReference type="EMBL" id="OZ020097">
    <property type="protein sequence ID" value="CAK9268323.1"/>
    <property type="molecule type" value="Genomic_DNA"/>
</dbReference>
<evidence type="ECO:0000256" key="1">
    <source>
        <dbReference type="PROSITE-ProRule" id="PRU00047"/>
    </source>
</evidence>
<feature type="compositionally biased region" description="Polar residues" evidence="2">
    <location>
        <begin position="1"/>
        <end position="17"/>
    </location>
</feature>
<dbReference type="PANTHER" id="PTHR38940:SF4">
    <property type="entry name" value="OS01G0775100 PROTEIN"/>
    <property type="match status" value="1"/>
</dbReference>
<proteinExistence type="predicted"/>
<feature type="compositionally biased region" description="Gly residues" evidence="2">
    <location>
        <begin position="1285"/>
        <end position="1295"/>
    </location>
</feature>
<dbReference type="InterPro" id="IPR001878">
    <property type="entry name" value="Znf_CCHC"/>
</dbReference>
<dbReference type="PANTHER" id="PTHR38940">
    <property type="entry name" value="PLUS3 DOMAIN-CONTAINING PROTEIN"/>
    <property type="match status" value="1"/>
</dbReference>
<organism evidence="4 5">
    <name type="scientific">Sphagnum jensenii</name>
    <dbReference type="NCBI Taxonomy" id="128206"/>
    <lineage>
        <taxon>Eukaryota</taxon>
        <taxon>Viridiplantae</taxon>
        <taxon>Streptophyta</taxon>
        <taxon>Embryophyta</taxon>
        <taxon>Bryophyta</taxon>
        <taxon>Sphagnophytina</taxon>
        <taxon>Sphagnopsida</taxon>
        <taxon>Sphagnales</taxon>
        <taxon>Sphagnaceae</taxon>
        <taxon>Sphagnum</taxon>
    </lineage>
</organism>
<evidence type="ECO:0000313" key="5">
    <source>
        <dbReference type="Proteomes" id="UP001497444"/>
    </source>
</evidence>
<feature type="domain" description="CCHC-type" evidence="3">
    <location>
        <begin position="1149"/>
        <end position="1165"/>
    </location>
</feature>